<protein>
    <submittedName>
        <fullName evidence="1">Uncharacterized protein</fullName>
    </submittedName>
</protein>
<evidence type="ECO:0000313" key="2">
    <source>
        <dbReference type="Proteomes" id="UP000198825"/>
    </source>
</evidence>
<dbReference type="InterPro" id="IPR011200">
    <property type="entry name" value="UCP012608"/>
</dbReference>
<gene>
    <name evidence="1" type="ORF">SAMN04488544_1617</name>
</gene>
<dbReference type="AlphaFoldDB" id="A0A1H2M9T7"/>
<keyword evidence="2" id="KW-1185">Reference proteome</keyword>
<proteinExistence type="predicted"/>
<name>A0A1H2M9T7_9ACTN</name>
<accession>A0A1H2M9T7</accession>
<reference evidence="2" key="1">
    <citation type="submission" date="2016-10" db="EMBL/GenBank/DDBJ databases">
        <authorList>
            <person name="Varghese N."/>
            <person name="Submissions S."/>
        </authorList>
    </citation>
    <scope>NUCLEOTIDE SEQUENCE [LARGE SCALE GENOMIC DNA]</scope>
    <source>
        <strain evidence="2">DSM 21743</strain>
    </source>
</reference>
<dbReference type="Pfam" id="PF10094">
    <property type="entry name" value="DUF2332"/>
    <property type="match status" value="1"/>
</dbReference>
<dbReference type="Proteomes" id="UP000198825">
    <property type="component" value="Chromosome I"/>
</dbReference>
<evidence type="ECO:0000313" key="1">
    <source>
        <dbReference type="EMBL" id="SDU89701.1"/>
    </source>
</evidence>
<organism evidence="1 2">
    <name type="scientific">Microlunatus sagamiharensis</name>
    <dbReference type="NCBI Taxonomy" id="546874"/>
    <lineage>
        <taxon>Bacteria</taxon>
        <taxon>Bacillati</taxon>
        <taxon>Actinomycetota</taxon>
        <taxon>Actinomycetes</taxon>
        <taxon>Propionibacteriales</taxon>
        <taxon>Propionibacteriaceae</taxon>
        <taxon>Microlunatus</taxon>
    </lineage>
</organism>
<sequence>MDRGGNGDVAVTTPAGQVCAVLQPAVAEAARLAGAGRVGLVDVTGGRPGTEANLHLDDVLTTYAGQGSLGRAGASVRLRSRVVGARGVPATPVPAIVAREAVAVERDLGAGLAAALVRVPDDALAVVLTTWALSRLRPERRPAFLPALEQSAGGRPVAWVSVEGVGVAPAVPTLGDRPASGHSLVGLHLVGAAGPPRVLGRCWSRGAVLSWS</sequence>
<dbReference type="EMBL" id="LT629799">
    <property type="protein sequence ID" value="SDU89701.1"/>
    <property type="molecule type" value="Genomic_DNA"/>
</dbReference>